<feature type="region of interest" description="Disordered" evidence="1">
    <location>
        <begin position="1373"/>
        <end position="1408"/>
    </location>
</feature>
<dbReference type="GeneID" id="26900610"/>
<dbReference type="VEuPathDB" id="TriTrypDB:LpyrH10_01_3120"/>
<protein>
    <submittedName>
        <fullName evidence="2">Uncharacterized protein</fullName>
    </submittedName>
</protein>
<feature type="region of interest" description="Disordered" evidence="1">
    <location>
        <begin position="1083"/>
        <end position="1178"/>
    </location>
</feature>
<feature type="compositionally biased region" description="Low complexity" evidence="1">
    <location>
        <begin position="1099"/>
        <end position="1113"/>
    </location>
</feature>
<dbReference type="OrthoDB" id="273748at2759"/>
<feature type="compositionally biased region" description="Low complexity" evidence="1">
    <location>
        <begin position="1676"/>
        <end position="1708"/>
    </location>
</feature>
<feature type="region of interest" description="Disordered" evidence="1">
    <location>
        <begin position="883"/>
        <end position="937"/>
    </location>
</feature>
<feature type="compositionally biased region" description="Basic residues" evidence="1">
    <location>
        <begin position="1122"/>
        <end position="1142"/>
    </location>
</feature>
<feature type="compositionally biased region" description="Low complexity" evidence="1">
    <location>
        <begin position="925"/>
        <end position="937"/>
    </location>
</feature>
<organism evidence="2 3">
    <name type="scientific">Leptomonas pyrrhocoris</name>
    <name type="common">Firebug parasite</name>
    <dbReference type="NCBI Taxonomy" id="157538"/>
    <lineage>
        <taxon>Eukaryota</taxon>
        <taxon>Discoba</taxon>
        <taxon>Euglenozoa</taxon>
        <taxon>Kinetoplastea</taxon>
        <taxon>Metakinetoplastina</taxon>
        <taxon>Trypanosomatida</taxon>
        <taxon>Trypanosomatidae</taxon>
        <taxon>Leishmaniinae</taxon>
        <taxon>Leptomonas</taxon>
    </lineage>
</organism>
<reference evidence="2 3" key="1">
    <citation type="submission" date="2015-07" db="EMBL/GenBank/DDBJ databases">
        <title>High-quality genome of monoxenous trypanosomatid Leptomonas pyrrhocoris.</title>
        <authorList>
            <person name="Flegontov P."/>
            <person name="Butenko A."/>
            <person name="Firsov S."/>
            <person name="Vlcek C."/>
            <person name="Logacheva M.D."/>
            <person name="Field M."/>
            <person name="Filatov D."/>
            <person name="Flegontova O."/>
            <person name="Gerasimov E."/>
            <person name="Jackson A.P."/>
            <person name="Kelly S."/>
            <person name="Opperdoes F."/>
            <person name="O'Reilly A."/>
            <person name="Votypka J."/>
            <person name="Yurchenko V."/>
            <person name="Lukes J."/>
        </authorList>
    </citation>
    <scope>NUCLEOTIDE SEQUENCE [LARGE SCALE GENOMIC DNA]</scope>
    <source>
        <strain evidence="2">H10</strain>
    </source>
</reference>
<feature type="compositionally biased region" description="Gly residues" evidence="1">
    <location>
        <begin position="535"/>
        <end position="545"/>
    </location>
</feature>
<evidence type="ECO:0000313" key="3">
    <source>
        <dbReference type="Proteomes" id="UP000037923"/>
    </source>
</evidence>
<proteinExistence type="predicted"/>
<accession>A0A0M9GAD1</accession>
<feature type="compositionally biased region" description="Basic residues" evidence="1">
    <location>
        <begin position="569"/>
        <end position="580"/>
    </location>
</feature>
<feature type="compositionally biased region" description="Basic residues" evidence="1">
    <location>
        <begin position="1049"/>
        <end position="1063"/>
    </location>
</feature>
<dbReference type="RefSeq" id="XP_015664478.1">
    <property type="nucleotide sequence ID" value="XM_015796470.1"/>
</dbReference>
<feature type="region of interest" description="Disordered" evidence="1">
    <location>
        <begin position="1528"/>
        <end position="1553"/>
    </location>
</feature>
<dbReference type="EMBL" id="LGTL01000001">
    <property type="protein sequence ID" value="KPA86039.1"/>
    <property type="molecule type" value="Genomic_DNA"/>
</dbReference>
<feature type="compositionally biased region" description="Polar residues" evidence="1">
    <location>
        <begin position="744"/>
        <end position="753"/>
    </location>
</feature>
<feature type="region of interest" description="Disordered" evidence="1">
    <location>
        <begin position="531"/>
        <end position="586"/>
    </location>
</feature>
<feature type="region of interest" description="Disordered" evidence="1">
    <location>
        <begin position="291"/>
        <end position="338"/>
    </location>
</feature>
<feature type="region of interest" description="Disordered" evidence="1">
    <location>
        <begin position="1226"/>
        <end position="1264"/>
    </location>
</feature>
<feature type="region of interest" description="Disordered" evidence="1">
    <location>
        <begin position="1046"/>
        <end position="1071"/>
    </location>
</feature>
<feature type="region of interest" description="Disordered" evidence="1">
    <location>
        <begin position="670"/>
        <end position="694"/>
    </location>
</feature>
<evidence type="ECO:0000256" key="1">
    <source>
        <dbReference type="SAM" id="MobiDB-lite"/>
    </source>
</evidence>
<sequence length="1708" mass="184189">MADTRPDAASAPLSPAQTASAGATASAAALDRKTVQALYAALRTSIPADVQKSLLRDSLEELKFLLARQPRLSSFHHRRRESLRHPALAMATKNYYQLCRRKRLEYAVQFVTAEQQNQTHYQYFKRADAQEGQTDNADMVAAQRESEMVDILLAEYAQAGDFQEEYGRRNQNAVAVNIGDSLPFSTGLSFGSRGVGGNNAQLLGSISAMEVKSETSLTSESRVGDSTFFTDVGNASLKGTSGVWRSGQSIMHHRGASAGNHAPLADGTGLFSPGRSGHSFSAGNTVYSESISGGGYPRGGRNARGPPGGASRFFSKRHDRAEGGPSSTRCGSGRGDGGARWSAEMLSMVVRRAEEELQAGSGGDPYLLTSSRPIEILLTCYAGVRRDPAVMALGAASFLVGGDNFSTSTTTASPADADPVFNAVVEEDVRWDQLAQCYRQLLREANSVRQAAASVVAHDTFVNDILRRFWERLTVSPAARLAHKAQEAASRKRDATDAAASSKGSPSRIVADEAEEDDLDEIQTTIGDEAEAFAGNGGGGGGAGGAKPTTRKSPRSRKGGSAALSRTNLKGKGKGKKRKSSLGGFSAKAAEPASTVAYYMTPLQYVYLHTRMAHVLLPDSNALDMELLYFIQEDLLVDAAYNESDAFQTLYFGEAPHLVGSNGLVRSRGSERRLGGKGRFAPWQEDDNAANDDDGEKALTLRQRFLAVRRHGYELGEDGGVSSRLGDNISVMVRRATTTSAGGITNDEVSSIQAGGKHAGSTVSGAGGGDKSKETPVNALSLVNMCFSIAELPSLTYQQFWCSMMELADNWTCCAGHPVETAIFLWELYAEVFGLDWGPEDEAFMTELEEKAAQASKLERSRMEEEVTDALRSFEDLVQALRERDRESETSSSDDSVGGLSNETAYLRSERAKRRRRRRRKSRKNAANSSLVEGEESSLSGWSASDMDLSLTAWNAVAGDGHQAAKGWVYFEQVGEDGVKRRYRRRVVHCQTRRHKAAAHPKTSSLSSSLENTDELSFILEEDLREDGTVVKRRKRRCKEVVDTVMAQGKRRRRLKPHGKRSAGKITSTALYEHRRKYDEDNAKQLRRLEDRRRVETGSSRGSSLTSWSSIDDGNTDDRRNGQRRRRRVRRTGPRRDRLRSHSRTDDDASVQSTSDDEKDGKPERGKSARRSRLTSAELQDLQENKEWLCTVLGAKGICLPPPMFDIPAEQVLLYELLRLTRENEAKGGGGTGGGGTGGGGTGGGGTGGGPSGEGLFNVGEGEGSGGTDLSRLAALLAQSTAFNLAGLDDSALMRRLLGEDGDESGQALSPHQLQIILLALAQGQRRAGGAATIETEGMRRRRLYLLRMLEEQQERERQSKEDAGGAALLPAGAAAEAADSAPRPAKPSPAPPTAPPPYSAPGRYLRPSAQDGSAYLASMGREMQLATRIPLPPPPRAKLSGPRSSTEDGEWVLSPATAAERRELERLFRELEAYWADRVSQRGRYRVHIVEYTKEQLEEFFAHLHLGSRQRALLRGRAPLAAATSLVGGTLHQDTPRTGPLETSASRRESGVSATVPAAAAAVSPFTAAPVKLFTLTTEASLDGALRESYQSYFSDKVFSKSCKNAIYKVEQPAPAASPPASAVPASGRRQPQPNLPPLSQSGREHGRSSPPSRAYQGTARQSSAPAAAPPSPQLPAKSLPTLAGTSTARLNQSSSSSNSTNVLPKV</sequence>
<gene>
    <name evidence="2" type="ORF">ABB37_00312</name>
</gene>
<dbReference type="OMA" id="MELADNW"/>
<feature type="compositionally biased region" description="Basic residues" evidence="1">
    <location>
        <begin position="549"/>
        <end position="558"/>
    </location>
</feature>
<comment type="caution">
    <text evidence="2">The sequence shown here is derived from an EMBL/GenBank/DDBJ whole genome shotgun (WGS) entry which is preliminary data.</text>
</comment>
<feature type="compositionally biased region" description="Basic residues" evidence="1">
    <location>
        <begin position="911"/>
        <end position="924"/>
    </location>
</feature>
<feature type="region of interest" description="Disordered" evidence="1">
    <location>
        <begin position="1614"/>
        <end position="1708"/>
    </location>
</feature>
<keyword evidence="3" id="KW-1185">Reference proteome</keyword>
<feature type="region of interest" description="Disordered" evidence="1">
    <location>
        <begin position="486"/>
        <end position="517"/>
    </location>
</feature>
<feature type="compositionally biased region" description="Low complexity" evidence="1">
    <location>
        <begin position="1373"/>
        <end position="1384"/>
    </location>
</feature>
<feature type="compositionally biased region" description="Basic and acidic residues" evidence="1">
    <location>
        <begin position="1083"/>
        <end position="1096"/>
    </location>
</feature>
<feature type="region of interest" description="Disordered" evidence="1">
    <location>
        <begin position="744"/>
        <end position="772"/>
    </location>
</feature>
<feature type="compositionally biased region" description="Low complexity" evidence="1">
    <location>
        <begin position="1614"/>
        <end position="1643"/>
    </location>
</feature>
<feature type="compositionally biased region" description="Basic and acidic residues" evidence="1">
    <location>
        <begin position="486"/>
        <end position="496"/>
    </location>
</feature>
<name>A0A0M9GAD1_LEPPY</name>
<feature type="compositionally biased region" description="Gly residues" evidence="1">
    <location>
        <begin position="1227"/>
        <end position="1253"/>
    </location>
</feature>
<feature type="region of interest" description="Disordered" evidence="1">
    <location>
        <begin position="1428"/>
        <end position="1451"/>
    </location>
</feature>
<evidence type="ECO:0000313" key="2">
    <source>
        <dbReference type="EMBL" id="KPA86039.1"/>
    </source>
</evidence>
<feature type="compositionally biased region" description="Acidic residues" evidence="1">
    <location>
        <begin position="684"/>
        <end position="694"/>
    </location>
</feature>
<feature type="compositionally biased region" description="Pro residues" evidence="1">
    <location>
        <begin position="1385"/>
        <end position="1400"/>
    </location>
</feature>
<dbReference type="Proteomes" id="UP000037923">
    <property type="component" value="Unassembled WGS sequence"/>
</dbReference>